<dbReference type="AlphaFoldDB" id="A0A4S4KSR7"/>
<accession>A0A4S4KSR7</accession>
<dbReference type="InterPro" id="IPR043502">
    <property type="entry name" value="DNA/RNA_pol_sf"/>
</dbReference>
<keyword evidence="3" id="KW-1185">Reference proteome</keyword>
<dbReference type="PANTHER" id="PTHR21301">
    <property type="entry name" value="REVERSE TRANSCRIPTASE"/>
    <property type="match status" value="1"/>
</dbReference>
<sequence length="791" mass="90142">MFKSQLNINLLTDVYKHFCESVRWQIFFSQSKDEVDENNIEEPYDPDYDTGKRTNKLAPHAPNYIEMGLENGDAFVKRHCSAVAPLRYRHNGHHELVIVDQIEEYVKDNDLLILPTDKNLGTSVVTRPWFIENCLILLNDWNNYTPISVLERNFIIETTIQRIGSLASHDAIGDNDQLRKFLRCKIPEENTPLEQVPIPRFYGIPKIHKKPWKMRPIVPCHSALQNPAAKFVSKMLKPIITSLIHCPYVIHGTKDFVQKLQHLPILNKKTWIVSGDVVAYYPNIPKSEAIRRTVGFYANYYVNQTTPGSTSVFIQALQLAMNRLIFDFEGVTYQQLRGLAMGVACSPDIANLYGAYYEKDIMKDTEDILMYGRYIDDVFAIVYAESSSAALSLVANRLKIGPCEITWEVTEWGTPFLDLFVFVDPITRRIQHKPFRKAHNHTERVPWASFHPIDVKRGTFLGEMSRLATLCSQPKFYLEAMTELAALYVARGYPIGLIKAWLRENLLKRWKQRLDPKPVEGSGHDKVFVLKTIFNPAWNGFNVNKLRDIVTETWVTNLPAEKWVVTSDGVLDPWDNTREDIPIDDRDQTPGSLDLESSDQPEPLLASPASTSSAEVNREMYTPGFIMNPQTGDLERIKVSYDKAGKMIGDVALYVASFGPQIPASEFYGKQHRSPSSPRGEGPSDTFKPFEETVPQSKVSMAKRVTGPKSLAYRFEPASKPGASVAYVMEPMFDITKSDFLSRRWLVSRKRTSNLGDLASMWRKNVLETARRNTDDLDQAIMTLIDEELGE</sequence>
<reference evidence="2 3" key="1">
    <citation type="submission" date="2019-02" db="EMBL/GenBank/DDBJ databases">
        <title>Genome sequencing of the rare red list fungi Phellinidium pouzarii.</title>
        <authorList>
            <person name="Buettner E."/>
            <person name="Kellner H."/>
        </authorList>
    </citation>
    <scope>NUCLEOTIDE SEQUENCE [LARGE SCALE GENOMIC DNA]</scope>
    <source>
        <strain evidence="2 3">DSM 108285</strain>
    </source>
</reference>
<evidence type="ECO:0000256" key="1">
    <source>
        <dbReference type="SAM" id="MobiDB-lite"/>
    </source>
</evidence>
<feature type="compositionally biased region" description="Low complexity" evidence="1">
    <location>
        <begin position="674"/>
        <end position="684"/>
    </location>
</feature>
<dbReference type="EMBL" id="SGPK01000593">
    <property type="protein sequence ID" value="THH01351.1"/>
    <property type="molecule type" value="Genomic_DNA"/>
</dbReference>
<dbReference type="OrthoDB" id="3212410at2759"/>
<dbReference type="PANTHER" id="PTHR21301:SF10">
    <property type="entry name" value="REVERSE TRANSCRIPTASE DOMAIN-CONTAINING PROTEIN"/>
    <property type="match status" value="1"/>
</dbReference>
<feature type="region of interest" description="Disordered" evidence="1">
    <location>
        <begin position="575"/>
        <end position="614"/>
    </location>
</feature>
<evidence type="ECO:0000313" key="2">
    <source>
        <dbReference type="EMBL" id="THH01351.1"/>
    </source>
</evidence>
<evidence type="ECO:0000313" key="3">
    <source>
        <dbReference type="Proteomes" id="UP000308199"/>
    </source>
</evidence>
<protein>
    <recommendedName>
        <fullName evidence="4">Reverse transcriptase domain-containing protein</fullName>
    </recommendedName>
</protein>
<organism evidence="2 3">
    <name type="scientific">Phellinidium pouzarii</name>
    <dbReference type="NCBI Taxonomy" id="167371"/>
    <lineage>
        <taxon>Eukaryota</taxon>
        <taxon>Fungi</taxon>
        <taxon>Dikarya</taxon>
        <taxon>Basidiomycota</taxon>
        <taxon>Agaricomycotina</taxon>
        <taxon>Agaricomycetes</taxon>
        <taxon>Hymenochaetales</taxon>
        <taxon>Hymenochaetaceae</taxon>
        <taxon>Phellinidium</taxon>
    </lineage>
</organism>
<name>A0A4S4KSR7_9AGAM</name>
<feature type="compositionally biased region" description="Basic and acidic residues" evidence="1">
    <location>
        <begin position="575"/>
        <end position="588"/>
    </location>
</feature>
<dbReference type="Proteomes" id="UP000308199">
    <property type="component" value="Unassembled WGS sequence"/>
</dbReference>
<feature type="region of interest" description="Disordered" evidence="1">
    <location>
        <begin position="666"/>
        <end position="698"/>
    </location>
</feature>
<gene>
    <name evidence="2" type="ORF">EW145_g6935</name>
</gene>
<proteinExistence type="predicted"/>
<dbReference type="SUPFAM" id="SSF56672">
    <property type="entry name" value="DNA/RNA polymerases"/>
    <property type="match status" value="1"/>
</dbReference>
<feature type="compositionally biased region" description="Low complexity" evidence="1">
    <location>
        <begin position="601"/>
        <end position="614"/>
    </location>
</feature>
<comment type="caution">
    <text evidence="2">The sequence shown here is derived from an EMBL/GenBank/DDBJ whole genome shotgun (WGS) entry which is preliminary data.</text>
</comment>
<evidence type="ECO:0008006" key="4">
    <source>
        <dbReference type="Google" id="ProtNLM"/>
    </source>
</evidence>